<organism evidence="2 3">
    <name type="scientific">Thalassiosira oceanica</name>
    <name type="common">Marine diatom</name>
    <dbReference type="NCBI Taxonomy" id="159749"/>
    <lineage>
        <taxon>Eukaryota</taxon>
        <taxon>Sar</taxon>
        <taxon>Stramenopiles</taxon>
        <taxon>Ochrophyta</taxon>
        <taxon>Bacillariophyta</taxon>
        <taxon>Coscinodiscophyceae</taxon>
        <taxon>Thalassiosirophycidae</taxon>
        <taxon>Thalassiosirales</taxon>
        <taxon>Thalassiosiraceae</taxon>
        <taxon>Thalassiosira</taxon>
    </lineage>
</organism>
<reference evidence="2 3" key="1">
    <citation type="journal article" date="2012" name="Genome Biol.">
        <title>Genome and low-iron response of an oceanic diatom adapted to chronic iron limitation.</title>
        <authorList>
            <person name="Lommer M."/>
            <person name="Specht M."/>
            <person name="Roy A.S."/>
            <person name="Kraemer L."/>
            <person name="Andreson R."/>
            <person name="Gutowska M.A."/>
            <person name="Wolf J."/>
            <person name="Bergner S.V."/>
            <person name="Schilhabel M.B."/>
            <person name="Klostermeier U.C."/>
            <person name="Beiko R.G."/>
            <person name="Rosenstiel P."/>
            <person name="Hippler M."/>
            <person name="Laroche J."/>
        </authorList>
    </citation>
    <scope>NUCLEOTIDE SEQUENCE [LARGE SCALE GENOMIC DNA]</scope>
    <source>
        <strain evidence="2 3">CCMP1005</strain>
    </source>
</reference>
<name>K0S497_THAOC</name>
<evidence type="ECO:0000313" key="3">
    <source>
        <dbReference type="Proteomes" id="UP000266841"/>
    </source>
</evidence>
<dbReference type="AlphaFoldDB" id="K0S497"/>
<evidence type="ECO:0000256" key="1">
    <source>
        <dbReference type="SAM" id="MobiDB-lite"/>
    </source>
</evidence>
<comment type="caution">
    <text evidence="2">The sequence shown here is derived from an EMBL/GenBank/DDBJ whole genome shotgun (WGS) entry which is preliminary data.</text>
</comment>
<feature type="non-terminal residue" evidence="2">
    <location>
        <position position="329"/>
    </location>
</feature>
<dbReference type="OrthoDB" id="10684406at2759"/>
<feature type="compositionally biased region" description="Basic and acidic residues" evidence="1">
    <location>
        <begin position="107"/>
        <end position="121"/>
    </location>
</feature>
<dbReference type="eggNOG" id="ENOG502SY9U">
    <property type="taxonomic scope" value="Eukaryota"/>
</dbReference>
<dbReference type="Pfam" id="PF07052">
    <property type="entry name" value="Hep_59"/>
    <property type="match status" value="1"/>
</dbReference>
<sequence length="329" mass="34835">MATLTEDSTATANAAAAAPKFKFKKRAAKKKRQLRSKSADEEEGGNKADEGAAHAAAGEDEEGGSALDAIMAVERRRRLLGGRSRGVDAKSLAKKAVARQSSDDGEADGKAKQKQGLDDLKQFAGGKGAGTNDMGGDDDDGILAKKHKQAMEEYIQSNLTEKKDKPAEPTKFKEASADDKELYGELIRSNSLNEERAAGIKNEKEGDVGAGGAVLGGTGIAEVALPVEDRLKALKETERAAAQYNARRAGRAGAGRFVPPGGHAPPQDDEETSEMQAMLPMNFASGPSSRKRAPDMLVRQPAPKAARAQLPPRRPEPARHTLVGHTPRP</sequence>
<accession>K0S497</accession>
<feature type="compositionally biased region" description="Basic residues" evidence="1">
    <location>
        <begin position="21"/>
        <end position="35"/>
    </location>
</feature>
<feature type="compositionally biased region" description="Basic and acidic residues" evidence="1">
    <location>
        <begin position="160"/>
        <end position="177"/>
    </location>
</feature>
<dbReference type="Proteomes" id="UP000266841">
    <property type="component" value="Unassembled WGS sequence"/>
</dbReference>
<gene>
    <name evidence="2" type="ORF">THAOC_18625</name>
</gene>
<dbReference type="EMBL" id="AGNL01020547">
    <property type="protein sequence ID" value="EJK60953.1"/>
    <property type="molecule type" value="Genomic_DNA"/>
</dbReference>
<feature type="region of interest" description="Disordered" evidence="1">
    <location>
        <begin position="244"/>
        <end position="329"/>
    </location>
</feature>
<protein>
    <submittedName>
        <fullName evidence="2">Uncharacterized protein</fullName>
    </submittedName>
</protein>
<feature type="region of interest" description="Disordered" evidence="1">
    <location>
        <begin position="157"/>
        <end position="177"/>
    </location>
</feature>
<dbReference type="InterPro" id="IPR010756">
    <property type="entry name" value="Tls1-like"/>
</dbReference>
<proteinExistence type="predicted"/>
<evidence type="ECO:0000313" key="2">
    <source>
        <dbReference type="EMBL" id="EJK60953.1"/>
    </source>
</evidence>
<feature type="region of interest" description="Disordered" evidence="1">
    <location>
        <begin position="1"/>
        <end position="142"/>
    </location>
</feature>
<keyword evidence="3" id="KW-1185">Reference proteome</keyword>
<feature type="compositionally biased region" description="Low complexity" evidence="1">
    <location>
        <begin position="9"/>
        <end position="20"/>
    </location>
</feature>